<dbReference type="GO" id="GO:0000981">
    <property type="term" value="F:DNA-binding transcription factor activity, RNA polymerase II-specific"/>
    <property type="evidence" value="ECO:0007669"/>
    <property type="project" value="InterPro"/>
</dbReference>
<dbReference type="SMART" id="SM00066">
    <property type="entry name" value="GAL4"/>
    <property type="match status" value="1"/>
</dbReference>
<dbReference type="CDD" id="cd12148">
    <property type="entry name" value="fungal_TF_MHR"/>
    <property type="match status" value="1"/>
</dbReference>
<keyword evidence="6" id="KW-1185">Reference proteome</keyword>
<dbReference type="Pfam" id="PF04082">
    <property type="entry name" value="Fungal_trans"/>
    <property type="match status" value="1"/>
</dbReference>
<evidence type="ECO:0000256" key="3">
    <source>
        <dbReference type="ARBA" id="ARBA00023242"/>
    </source>
</evidence>
<organism evidence="5 6">
    <name type="scientific">Cudoniella acicularis</name>
    <dbReference type="NCBI Taxonomy" id="354080"/>
    <lineage>
        <taxon>Eukaryota</taxon>
        <taxon>Fungi</taxon>
        <taxon>Dikarya</taxon>
        <taxon>Ascomycota</taxon>
        <taxon>Pezizomycotina</taxon>
        <taxon>Leotiomycetes</taxon>
        <taxon>Helotiales</taxon>
        <taxon>Tricladiaceae</taxon>
        <taxon>Cudoniella</taxon>
    </lineage>
</organism>
<dbReference type="Gene3D" id="4.10.240.10">
    <property type="entry name" value="Zn(2)-C6 fungal-type DNA-binding domain"/>
    <property type="match status" value="1"/>
</dbReference>
<accession>A0A8H4W1W7</accession>
<dbReference type="CDD" id="cd00067">
    <property type="entry name" value="GAL4"/>
    <property type="match status" value="1"/>
</dbReference>
<dbReference type="PROSITE" id="PS50048">
    <property type="entry name" value="ZN2_CY6_FUNGAL_2"/>
    <property type="match status" value="1"/>
</dbReference>
<dbReference type="PANTHER" id="PTHR31001:SF85">
    <property type="entry name" value="ZN(II)2CYS6 TRANSCRIPTION FACTOR (EUROFUNG)"/>
    <property type="match status" value="1"/>
</dbReference>
<dbReference type="GO" id="GO:0008270">
    <property type="term" value="F:zinc ion binding"/>
    <property type="evidence" value="ECO:0007669"/>
    <property type="project" value="InterPro"/>
</dbReference>
<proteinExistence type="predicted"/>
<dbReference type="GO" id="GO:0003677">
    <property type="term" value="F:DNA binding"/>
    <property type="evidence" value="ECO:0007669"/>
    <property type="project" value="InterPro"/>
</dbReference>
<comment type="caution">
    <text evidence="5">The sequence shown here is derived from an EMBL/GenBank/DDBJ whole genome shotgun (WGS) entry which is preliminary data.</text>
</comment>
<evidence type="ECO:0000256" key="2">
    <source>
        <dbReference type="ARBA" id="ARBA00022723"/>
    </source>
</evidence>
<dbReference type="InterPro" id="IPR007219">
    <property type="entry name" value="XnlR_reg_dom"/>
</dbReference>
<feature type="domain" description="Zn(2)-C6 fungal-type" evidence="4">
    <location>
        <begin position="85"/>
        <end position="114"/>
    </location>
</feature>
<evidence type="ECO:0000313" key="5">
    <source>
        <dbReference type="EMBL" id="KAF4628725.1"/>
    </source>
</evidence>
<dbReference type="GO" id="GO:0005634">
    <property type="term" value="C:nucleus"/>
    <property type="evidence" value="ECO:0007669"/>
    <property type="project" value="UniProtKB-SubCell"/>
</dbReference>
<gene>
    <name evidence="5" type="ORF">G7Y89_g9431</name>
</gene>
<evidence type="ECO:0000313" key="6">
    <source>
        <dbReference type="Proteomes" id="UP000566819"/>
    </source>
</evidence>
<reference evidence="5 6" key="1">
    <citation type="submission" date="2020-03" db="EMBL/GenBank/DDBJ databases">
        <title>Draft Genome Sequence of Cudoniella acicularis.</title>
        <authorList>
            <person name="Buettner E."/>
            <person name="Kellner H."/>
        </authorList>
    </citation>
    <scope>NUCLEOTIDE SEQUENCE [LARGE SCALE GENOMIC DNA]</scope>
    <source>
        <strain evidence="5 6">DSM 108380</strain>
    </source>
</reference>
<dbReference type="SUPFAM" id="SSF57701">
    <property type="entry name" value="Zn2/Cys6 DNA-binding domain"/>
    <property type="match status" value="1"/>
</dbReference>
<keyword evidence="3" id="KW-0539">Nucleus</keyword>
<name>A0A8H4W1W7_9HELO</name>
<comment type="subcellular location">
    <subcellularLocation>
        <location evidence="1">Nucleus</location>
    </subcellularLocation>
</comment>
<dbReference type="AlphaFoldDB" id="A0A8H4W1W7"/>
<dbReference type="InterPro" id="IPR050613">
    <property type="entry name" value="Sec_Metabolite_Reg"/>
</dbReference>
<evidence type="ECO:0000256" key="1">
    <source>
        <dbReference type="ARBA" id="ARBA00004123"/>
    </source>
</evidence>
<dbReference type="Proteomes" id="UP000566819">
    <property type="component" value="Unassembled WGS sequence"/>
</dbReference>
<dbReference type="InterPro" id="IPR001138">
    <property type="entry name" value="Zn2Cys6_DnaBD"/>
</dbReference>
<protein>
    <recommendedName>
        <fullName evidence="4">Zn(2)-C6 fungal-type domain-containing protein</fullName>
    </recommendedName>
</protein>
<dbReference type="EMBL" id="JAAMPI010000771">
    <property type="protein sequence ID" value="KAF4628725.1"/>
    <property type="molecule type" value="Genomic_DNA"/>
</dbReference>
<dbReference type="OrthoDB" id="2269373at2759"/>
<keyword evidence="2" id="KW-0479">Metal-binding</keyword>
<dbReference type="PANTHER" id="PTHR31001">
    <property type="entry name" value="UNCHARACTERIZED TRANSCRIPTIONAL REGULATORY PROTEIN"/>
    <property type="match status" value="1"/>
</dbReference>
<dbReference type="SMART" id="SM00906">
    <property type="entry name" value="Fungal_trans"/>
    <property type="match status" value="1"/>
</dbReference>
<evidence type="ECO:0000259" key="4">
    <source>
        <dbReference type="PROSITE" id="PS50048"/>
    </source>
</evidence>
<dbReference type="InterPro" id="IPR036864">
    <property type="entry name" value="Zn2-C6_fun-type_DNA-bd_sf"/>
</dbReference>
<dbReference type="Pfam" id="PF00172">
    <property type="entry name" value="Zn_clus"/>
    <property type="match status" value="1"/>
</dbReference>
<sequence>MKCMSTPRTSYNLPCSSGIKIGNPRLEIRGPETIRLPTFQQQKITSQFPLQYSTTRIMLASPSQAPDSAPAPAHNQSPKITRGHSCVLCQQRKVKCDRQKPCSNCIKARAECVTSTPTLPRRRRRKFTETDLATRLKKYEYLLKKHGVKIEEEEEDNSPVMEEEAHEYREYGAQTGISLTVPRARNAEKGALFTNKENSHYVESTLWENLRDEIQDPKDGLQENSSSEDGTTDKNLYPIAESFLLGNTAASKSLTALHPPPVHIFKMWQTFLVNVNPLTKLFHGPTVQQTILDASGNLEKVSRPTEALMFAIYFLAVLSLTNEQCESMFGESQPALISKYSHGAQQALINSRFMKSLNISTLQALALYIFGVRKSYDPHSIWILTGVAVRIAQRLGLHRDGSNYKISVFDAEMRRRTWWQILFLDGHASKLAGAGFPTWFAKFDTKVPLNISDSDLSPSMKEPPLEKEGATEMIFCSMRYEVAQALRKRGSFTKDSDATWLNPTGPELLAEKDKSINELEKKFQDKYIRFCDPSIPLHLLSIYVAKIAICSMRIMAHHPRQYPDMGASLPQTEKDMLFGECINQMEMDSLGHTIKSVQGYRWHISTYIPLDAIIYLLSELRYRLTGDIVDRAWEQVKLAYEYYPELTADTNNALYVAIGNLTLKAWRKKEEIGLVRQGSYQVPPPRYISKLRAQRNLPDASRLPTEVQKEESYLRSTRPDYTSHFTSQNNMYQNTTDQFANIDLAIDMEMPDITAVDWEYWQSIMDGDLPTHSININNYVEGQLYF</sequence>
<dbReference type="GO" id="GO:0006351">
    <property type="term" value="P:DNA-templated transcription"/>
    <property type="evidence" value="ECO:0007669"/>
    <property type="project" value="InterPro"/>
</dbReference>